<reference evidence="10" key="2">
    <citation type="journal article" date="2016" name="Genome Announc.">
        <title>Draft Genome Sequences of Two Novel Amoeba-Resistant Intranuclear Bacteria, 'Candidatus Berkiella cookevillensis' and 'Candidatus Berkiella aquae'.</title>
        <authorList>
            <person name="Mehari Y.T."/>
            <person name="Arivett B.A."/>
            <person name="Farone A.L."/>
            <person name="Gunderson J.H."/>
            <person name="Farone M.B."/>
        </authorList>
    </citation>
    <scope>NUCLEOTIDE SEQUENCE</scope>
    <source>
        <strain evidence="10">CC99</strain>
    </source>
</reference>
<dbReference type="HAMAP" id="MF_01416">
    <property type="entry name" value="ATP_synth_delta_bact"/>
    <property type="match status" value="1"/>
</dbReference>
<keyword evidence="11" id="KW-1185">Reference proteome</keyword>
<gene>
    <name evidence="8 9" type="primary">atpH</name>
    <name evidence="10" type="ORF">CC99x_012515</name>
    <name evidence="9" type="ORF">CC99x_01287</name>
</gene>
<evidence type="ECO:0000256" key="4">
    <source>
        <dbReference type="ARBA" id="ARBA00023065"/>
    </source>
</evidence>
<evidence type="ECO:0000256" key="8">
    <source>
        <dbReference type="HAMAP-Rule" id="MF_01416"/>
    </source>
</evidence>
<dbReference type="AlphaFoldDB" id="A0A0Q9YEC2"/>
<comment type="function">
    <text evidence="8">This protein is part of the stalk that links CF(0) to CF(1). It either transmits conformational changes from CF(0) to CF(1) or is implicated in proton conduction.</text>
</comment>
<evidence type="ECO:0000256" key="1">
    <source>
        <dbReference type="ARBA" id="ARBA00004370"/>
    </source>
</evidence>
<evidence type="ECO:0000313" key="10">
    <source>
        <dbReference type="EMBL" id="MCS5709721.1"/>
    </source>
</evidence>
<dbReference type="InterPro" id="IPR020781">
    <property type="entry name" value="ATPase_OSCP/d_CS"/>
</dbReference>
<keyword evidence="7 8" id="KW-0066">ATP synthesis</keyword>
<evidence type="ECO:0000256" key="7">
    <source>
        <dbReference type="ARBA" id="ARBA00023310"/>
    </source>
</evidence>
<evidence type="ECO:0000256" key="6">
    <source>
        <dbReference type="ARBA" id="ARBA00023196"/>
    </source>
</evidence>
<dbReference type="Gene3D" id="1.10.520.20">
    <property type="entry name" value="N-terminal domain of the delta subunit of the F1F0-ATP synthase"/>
    <property type="match status" value="1"/>
</dbReference>
<dbReference type="PROSITE" id="PS00389">
    <property type="entry name" value="ATPASE_DELTA"/>
    <property type="match status" value="1"/>
</dbReference>
<reference evidence="9" key="1">
    <citation type="submission" date="2015-09" db="EMBL/GenBank/DDBJ databases">
        <title>Draft Genome Sequences of Two Novel Amoeba-resistant Intranuclear Bacteria, Candidatus Berkiella cookevillensis and Candidatus Berkiella aquae.</title>
        <authorList>
            <person name="Mehari Y.T."/>
            <person name="Arivett B.A."/>
            <person name="Farone A.L."/>
            <person name="Gunderson J.H."/>
            <person name="Farone M.B."/>
        </authorList>
    </citation>
    <scope>NUCLEOTIDE SEQUENCE [LARGE SCALE GENOMIC DNA]</scope>
    <source>
        <strain evidence="9">CC99</strain>
    </source>
</reference>
<evidence type="ECO:0000256" key="2">
    <source>
        <dbReference type="ARBA" id="ARBA00022448"/>
    </source>
</evidence>
<dbReference type="InterPro" id="IPR026015">
    <property type="entry name" value="ATP_synth_OSCP/delta_N_sf"/>
</dbReference>
<protein>
    <recommendedName>
        <fullName evidence="8">ATP synthase subunit delta</fullName>
    </recommendedName>
    <alternativeName>
        <fullName evidence="8">ATP synthase F(1) sector subunit delta</fullName>
    </alternativeName>
    <alternativeName>
        <fullName evidence="8">F-type ATPase subunit delta</fullName>
        <shortName evidence="8">F-ATPase subunit delta</shortName>
    </alternativeName>
</protein>
<dbReference type="PRINTS" id="PR00125">
    <property type="entry name" value="ATPASEDELTA"/>
</dbReference>
<reference evidence="10" key="3">
    <citation type="submission" date="2021-06" db="EMBL/GenBank/DDBJ databases">
        <title>Genomic Description and Analysis of Intracellular Bacteria, Candidatus Berkiella cookevillensis and Candidatus Berkiella aquae.</title>
        <authorList>
            <person name="Kidane D.T."/>
            <person name="Mehari Y.T."/>
            <person name="Rice F.C."/>
            <person name="Arivett B.A."/>
            <person name="Farone A.L."/>
            <person name="Berk S.G."/>
            <person name="Farone M.B."/>
        </authorList>
    </citation>
    <scope>NUCLEOTIDE SEQUENCE</scope>
    <source>
        <strain evidence="10">CC99</strain>
    </source>
</reference>
<evidence type="ECO:0000256" key="3">
    <source>
        <dbReference type="ARBA" id="ARBA00022781"/>
    </source>
</evidence>
<comment type="subcellular location">
    <subcellularLocation>
        <location evidence="8">Cell membrane</location>
        <topology evidence="8">Peripheral membrane protein</topology>
    </subcellularLocation>
    <subcellularLocation>
        <location evidence="1">Membrane</location>
    </subcellularLocation>
</comment>
<dbReference type="NCBIfam" id="NF004402">
    <property type="entry name" value="PRK05758.2-2"/>
    <property type="match status" value="1"/>
</dbReference>
<dbReference type="GO" id="GO:0046933">
    <property type="term" value="F:proton-transporting ATP synthase activity, rotational mechanism"/>
    <property type="evidence" value="ECO:0007669"/>
    <property type="project" value="UniProtKB-UniRule"/>
</dbReference>
<comment type="similarity">
    <text evidence="8">Belongs to the ATPase delta chain family.</text>
</comment>
<keyword evidence="8" id="KW-1003">Cell membrane</keyword>
<dbReference type="EMBL" id="LKHV02000001">
    <property type="protein sequence ID" value="MCS5709721.1"/>
    <property type="molecule type" value="Genomic_DNA"/>
</dbReference>
<dbReference type="PATRIC" id="fig|1590042.3.peg.1305"/>
<accession>A0A0Q9YEC2</accession>
<dbReference type="OrthoDB" id="9816221at2"/>
<dbReference type="EMBL" id="LKHV01000005">
    <property type="protein sequence ID" value="KRG18806.1"/>
    <property type="molecule type" value="Genomic_DNA"/>
</dbReference>
<dbReference type="GO" id="GO:0005886">
    <property type="term" value="C:plasma membrane"/>
    <property type="evidence" value="ECO:0007669"/>
    <property type="project" value="UniProtKB-SubCell"/>
</dbReference>
<dbReference type="RefSeq" id="WP_057624392.1">
    <property type="nucleotide sequence ID" value="NZ_LKHV02000001.1"/>
</dbReference>
<organism evidence="9">
    <name type="scientific">Candidatus Berkiella cookevillensis</name>
    <dbReference type="NCBI Taxonomy" id="437022"/>
    <lineage>
        <taxon>Bacteria</taxon>
        <taxon>Pseudomonadati</taxon>
        <taxon>Pseudomonadota</taxon>
        <taxon>Gammaproteobacteria</taxon>
        <taxon>Candidatus Berkiellales</taxon>
        <taxon>Candidatus Berkiellaceae</taxon>
        <taxon>Candidatus Berkiella</taxon>
    </lineage>
</organism>
<dbReference type="Proteomes" id="UP000051494">
    <property type="component" value="Unassembled WGS sequence"/>
</dbReference>
<evidence type="ECO:0000313" key="9">
    <source>
        <dbReference type="EMBL" id="KRG18806.1"/>
    </source>
</evidence>
<dbReference type="GO" id="GO:0045259">
    <property type="term" value="C:proton-transporting ATP synthase complex"/>
    <property type="evidence" value="ECO:0007669"/>
    <property type="project" value="UniProtKB-KW"/>
</dbReference>
<comment type="function">
    <text evidence="8">F(1)F(0) ATP synthase produces ATP from ADP in the presence of a proton or sodium gradient. F-type ATPases consist of two structural domains, F(1) containing the extramembraneous catalytic core and F(0) containing the membrane proton channel, linked together by a central stalk and a peripheral stalk. During catalysis, ATP synthesis in the catalytic domain of F(1) is coupled via a rotary mechanism of the central stalk subunits to proton translocation.</text>
</comment>
<comment type="caution">
    <text evidence="9">The sequence shown here is derived from an EMBL/GenBank/DDBJ whole genome shotgun (WGS) entry which is preliminary data.</text>
</comment>
<dbReference type="PANTHER" id="PTHR11910">
    <property type="entry name" value="ATP SYNTHASE DELTA CHAIN"/>
    <property type="match status" value="1"/>
</dbReference>
<keyword evidence="6 8" id="KW-0139">CF(1)</keyword>
<dbReference type="Pfam" id="PF00213">
    <property type="entry name" value="OSCP"/>
    <property type="match status" value="1"/>
</dbReference>
<name>A0A0Q9YEC2_9GAMM</name>
<evidence type="ECO:0000313" key="11">
    <source>
        <dbReference type="Proteomes" id="UP000051494"/>
    </source>
</evidence>
<proteinExistence type="inferred from homology"/>
<sequence length="180" mass="20195">MASEYTVARPYAKAAFEFAALKKQLAQWSEMLEAAKSIIQNEAVENMLKDPCVSADQVMAFIYSIDAQLFNSDFKNFLNVLSENKRLPFIPYISEHFETLRAEAEQVMNVEITSAFELSDKYKEQFIQALKKRMKCEIALSAKTDASILAGAIVRAGDLLIDGSLRGKLARLNDAMGIFH</sequence>
<keyword evidence="3 8" id="KW-0375">Hydrogen ion transport</keyword>
<evidence type="ECO:0000256" key="5">
    <source>
        <dbReference type="ARBA" id="ARBA00023136"/>
    </source>
</evidence>
<dbReference type="NCBIfam" id="TIGR01145">
    <property type="entry name" value="ATP_synt_delta"/>
    <property type="match status" value="1"/>
</dbReference>
<dbReference type="InterPro" id="IPR000711">
    <property type="entry name" value="ATPase_OSCP/dsu"/>
</dbReference>
<dbReference type="SUPFAM" id="SSF47928">
    <property type="entry name" value="N-terminal domain of the delta subunit of the F1F0-ATP synthase"/>
    <property type="match status" value="1"/>
</dbReference>
<keyword evidence="2 8" id="KW-0813">Transport</keyword>
<keyword evidence="5 8" id="KW-0472">Membrane</keyword>
<keyword evidence="4 8" id="KW-0406">Ion transport</keyword>
<dbReference type="STRING" id="437022.CC99x_01287"/>